<name>A0A9P1H1H6_9PEZI</name>
<feature type="compositionally biased region" description="Basic and acidic residues" evidence="2">
    <location>
        <begin position="183"/>
        <end position="195"/>
    </location>
</feature>
<dbReference type="InterPro" id="IPR006993">
    <property type="entry name" value="Glut_rich_SH3-bd"/>
</dbReference>
<sequence>MIPLRTTFSTDPALWIFTSLTAGSSHIVTATSRLETILRANKVPFKAVDIATDEKARMLWGRRAGKDAGGRVRKLPGLVQEGLVLGDIVEIEEWNEYGELKQNAPPPPKPAPAVTKPAPAAPPLPAATSAAGPVKDAPKPVPTASSSAAPATVLPIHSIADEAAKKAKEMRLQSLRDKVYGKDGAKAKEANEKAVGRGSSATQADSVCVDHVVNLVKPTGLQSPTSAAWKDSNPESLREMVQSPTSTSWKTSRVEPPMTSLHGSLIENASEEEIAEIERQETIEEDPEKEDELAKEDEEIEKERRKSLISS</sequence>
<dbReference type="EMBL" id="CALLCH030000009">
    <property type="protein sequence ID" value="CAI4213696.1"/>
    <property type="molecule type" value="Genomic_DNA"/>
</dbReference>
<dbReference type="PANTHER" id="PTHR12232:SF0">
    <property type="entry name" value="THIOREDOXIN DOMAIN-CONTAINING PROTEIN"/>
    <property type="match status" value="1"/>
</dbReference>
<dbReference type="Proteomes" id="UP000838763">
    <property type="component" value="Unassembled WGS sequence"/>
</dbReference>
<dbReference type="AlphaFoldDB" id="A0A9P1H1H6"/>
<feature type="region of interest" description="Disordered" evidence="2">
    <location>
        <begin position="99"/>
        <end position="149"/>
    </location>
</feature>
<evidence type="ECO:0000313" key="3">
    <source>
        <dbReference type="EMBL" id="CAI4213696.1"/>
    </source>
</evidence>
<protein>
    <submittedName>
        <fullName evidence="3">Uncharacterized protein</fullName>
    </submittedName>
</protein>
<comment type="caution">
    <text evidence="3">The sequence shown here is derived from an EMBL/GenBank/DDBJ whole genome shotgun (WGS) entry which is preliminary data.</text>
</comment>
<comment type="similarity">
    <text evidence="1">Belongs to the SH3BGR family.</text>
</comment>
<dbReference type="GO" id="GO:0005737">
    <property type="term" value="C:cytoplasm"/>
    <property type="evidence" value="ECO:0007669"/>
    <property type="project" value="TreeGrafter"/>
</dbReference>
<feature type="region of interest" description="Disordered" evidence="2">
    <location>
        <begin position="221"/>
        <end position="311"/>
    </location>
</feature>
<organism evidence="3 4">
    <name type="scientific">Parascedosporium putredinis</name>
    <dbReference type="NCBI Taxonomy" id="1442378"/>
    <lineage>
        <taxon>Eukaryota</taxon>
        <taxon>Fungi</taxon>
        <taxon>Dikarya</taxon>
        <taxon>Ascomycota</taxon>
        <taxon>Pezizomycotina</taxon>
        <taxon>Sordariomycetes</taxon>
        <taxon>Hypocreomycetidae</taxon>
        <taxon>Microascales</taxon>
        <taxon>Microascaceae</taxon>
        <taxon>Parascedosporium</taxon>
    </lineage>
</organism>
<evidence type="ECO:0000256" key="1">
    <source>
        <dbReference type="ARBA" id="ARBA00007764"/>
    </source>
</evidence>
<dbReference type="SUPFAM" id="SSF52833">
    <property type="entry name" value="Thioredoxin-like"/>
    <property type="match status" value="1"/>
</dbReference>
<feature type="compositionally biased region" description="Polar residues" evidence="2">
    <location>
        <begin position="242"/>
        <end position="251"/>
    </location>
</feature>
<dbReference type="InterPro" id="IPR036249">
    <property type="entry name" value="Thioredoxin-like_sf"/>
</dbReference>
<dbReference type="OrthoDB" id="9932926at2759"/>
<gene>
    <name evidence="3" type="ORF">PPNO1_LOCUS3439</name>
</gene>
<feature type="compositionally biased region" description="Acidic residues" evidence="2">
    <location>
        <begin position="283"/>
        <end position="300"/>
    </location>
</feature>
<dbReference type="Gene3D" id="3.40.30.10">
    <property type="entry name" value="Glutaredoxin"/>
    <property type="match status" value="1"/>
</dbReference>
<proteinExistence type="inferred from homology"/>
<feature type="compositionally biased region" description="Basic and acidic residues" evidence="2">
    <location>
        <begin position="301"/>
        <end position="311"/>
    </location>
</feature>
<feature type="region of interest" description="Disordered" evidence="2">
    <location>
        <begin position="183"/>
        <end position="203"/>
    </location>
</feature>
<evidence type="ECO:0000313" key="4">
    <source>
        <dbReference type="Proteomes" id="UP000838763"/>
    </source>
</evidence>
<dbReference type="InterPro" id="IPR051033">
    <property type="entry name" value="SH3BGR"/>
</dbReference>
<keyword evidence="4" id="KW-1185">Reference proteome</keyword>
<reference evidence="3" key="1">
    <citation type="submission" date="2022-11" db="EMBL/GenBank/DDBJ databases">
        <authorList>
            <person name="Scott C."/>
            <person name="Bruce N."/>
        </authorList>
    </citation>
    <scope>NUCLEOTIDE SEQUENCE</scope>
</reference>
<evidence type="ECO:0000256" key="2">
    <source>
        <dbReference type="SAM" id="MobiDB-lite"/>
    </source>
</evidence>
<accession>A0A9P1H1H6</accession>
<dbReference type="PANTHER" id="PTHR12232">
    <property type="entry name" value="SH3 DOMAIN-BINDING GLUTAMIC ACID-RICH-LIKE PROTEIN"/>
    <property type="match status" value="1"/>
</dbReference>
<dbReference type="Pfam" id="PF04908">
    <property type="entry name" value="SH3BGR"/>
    <property type="match status" value="1"/>
</dbReference>